<dbReference type="InParanoid" id="A0A146GB08"/>
<evidence type="ECO:0000256" key="6">
    <source>
        <dbReference type="ARBA" id="ARBA00022989"/>
    </source>
</evidence>
<reference evidence="12" key="1">
    <citation type="journal article" date="2017" name="Genome Announc.">
        <title>Draft Genome Sequence of Terrimicrobium sacchariphilum NM-5T, a Facultative Anaerobic Soil Bacterium of the Class Spartobacteria.</title>
        <authorList>
            <person name="Qiu Y.L."/>
            <person name="Tourlousse D.M."/>
            <person name="Matsuura N."/>
            <person name="Ohashi A."/>
            <person name="Sekiguchi Y."/>
        </authorList>
    </citation>
    <scope>NUCLEOTIDE SEQUENCE [LARGE SCALE GENOMIC DNA]</scope>
    <source>
        <strain evidence="12">NM-5</strain>
    </source>
</reference>
<gene>
    <name evidence="9" type="primary">tatA</name>
    <name evidence="11" type="ORF">TSACC_22426</name>
</gene>
<dbReference type="InterPro" id="IPR003369">
    <property type="entry name" value="TatA/B/E"/>
</dbReference>
<dbReference type="InterPro" id="IPR006312">
    <property type="entry name" value="TatA/E"/>
</dbReference>
<evidence type="ECO:0000256" key="10">
    <source>
        <dbReference type="SAM" id="MobiDB-lite"/>
    </source>
</evidence>
<feature type="region of interest" description="Disordered" evidence="10">
    <location>
        <begin position="58"/>
        <end position="86"/>
    </location>
</feature>
<keyword evidence="7 9" id="KW-0811">Translocation</keyword>
<dbReference type="HAMAP" id="MF_00236">
    <property type="entry name" value="TatA_E"/>
    <property type="match status" value="1"/>
</dbReference>
<evidence type="ECO:0000256" key="9">
    <source>
        <dbReference type="HAMAP-Rule" id="MF_00236"/>
    </source>
</evidence>
<keyword evidence="5 9" id="KW-0653">Protein transport</keyword>
<evidence type="ECO:0000313" key="11">
    <source>
        <dbReference type="EMBL" id="GAT34004.1"/>
    </source>
</evidence>
<dbReference type="OrthoDB" id="200340at2"/>
<evidence type="ECO:0000313" key="12">
    <source>
        <dbReference type="Proteomes" id="UP000076023"/>
    </source>
</evidence>
<dbReference type="GO" id="GO:0033281">
    <property type="term" value="C:TAT protein transport complex"/>
    <property type="evidence" value="ECO:0007669"/>
    <property type="project" value="UniProtKB-UniRule"/>
</dbReference>
<dbReference type="PANTHER" id="PTHR42982:SF1">
    <property type="entry name" value="SEC-INDEPENDENT PROTEIN TRANSLOCASE PROTEIN TATA"/>
    <property type="match status" value="1"/>
</dbReference>
<dbReference type="Pfam" id="PF02416">
    <property type="entry name" value="TatA_B_E"/>
    <property type="match status" value="1"/>
</dbReference>
<comment type="subcellular location">
    <subcellularLocation>
        <location evidence="1 9">Cell membrane</location>
        <topology evidence="1 9">Single-pass membrane protein</topology>
    </subcellularLocation>
</comment>
<keyword evidence="3 9" id="KW-1003">Cell membrane</keyword>
<evidence type="ECO:0000256" key="3">
    <source>
        <dbReference type="ARBA" id="ARBA00022475"/>
    </source>
</evidence>
<evidence type="ECO:0000256" key="7">
    <source>
        <dbReference type="ARBA" id="ARBA00023010"/>
    </source>
</evidence>
<proteinExistence type="inferred from homology"/>
<organism evidence="11 12">
    <name type="scientific">Terrimicrobium sacchariphilum</name>
    <dbReference type="NCBI Taxonomy" id="690879"/>
    <lineage>
        <taxon>Bacteria</taxon>
        <taxon>Pseudomonadati</taxon>
        <taxon>Verrucomicrobiota</taxon>
        <taxon>Terrimicrobiia</taxon>
        <taxon>Terrimicrobiales</taxon>
        <taxon>Terrimicrobiaceae</taxon>
        <taxon>Terrimicrobium</taxon>
    </lineage>
</organism>
<comment type="function">
    <text evidence="9">Part of the twin-arginine translocation (Tat) system that transports large folded proteins containing a characteristic twin-arginine motif in their signal peptide across membranes. TatA could form the protein-conducting channel of the Tat system.</text>
</comment>
<dbReference type="GO" id="GO:0008320">
    <property type="term" value="F:protein transmembrane transporter activity"/>
    <property type="evidence" value="ECO:0007669"/>
    <property type="project" value="UniProtKB-UniRule"/>
</dbReference>
<dbReference type="RefSeq" id="WP_075079681.1">
    <property type="nucleotide sequence ID" value="NZ_BDCO01000002.1"/>
</dbReference>
<keyword evidence="8 9" id="KW-0472">Membrane</keyword>
<comment type="similarity">
    <text evidence="9">Belongs to the TatA/E family.</text>
</comment>
<comment type="caution">
    <text evidence="11">The sequence shown here is derived from an EMBL/GenBank/DDBJ whole genome shotgun (WGS) entry which is preliminary data.</text>
</comment>
<comment type="subunit">
    <text evidence="9">Forms a complex with TatC.</text>
</comment>
<feature type="transmembrane region" description="Helical" evidence="9">
    <location>
        <begin position="6"/>
        <end position="28"/>
    </location>
</feature>
<name>A0A146GB08_TERSA</name>
<evidence type="ECO:0000256" key="4">
    <source>
        <dbReference type="ARBA" id="ARBA00022692"/>
    </source>
</evidence>
<dbReference type="GO" id="GO:0043953">
    <property type="term" value="P:protein transport by the Tat complex"/>
    <property type="evidence" value="ECO:0007669"/>
    <property type="project" value="UniProtKB-UniRule"/>
</dbReference>
<evidence type="ECO:0000256" key="8">
    <source>
        <dbReference type="ARBA" id="ARBA00023136"/>
    </source>
</evidence>
<keyword evidence="2 9" id="KW-0813">Transport</keyword>
<evidence type="ECO:0000256" key="1">
    <source>
        <dbReference type="ARBA" id="ARBA00004162"/>
    </source>
</evidence>
<protein>
    <recommendedName>
        <fullName evidence="9">Sec-independent protein translocase protein TatA</fullName>
    </recommendedName>
</protein>
<dbReference type="Gene3D" id="1.20.5.3310">
    <property type="match status" value="1"/>
</dbReference>
<dbReference type="STRING" id="690879.TSACC_22426"/>
<evidence type="ECO:0000256" key="2">
    <source>
        <dbReference type="ARBA" id="ARBA00022448"/>
    </source>
</evidence>
<dbReference type="EMBL" id="BDCO01000002">
    <property type="protein sequence ID" value="GAT34004.1"/>
    <property type="molecule type" value="Genomic_DNA"/>
</dbReference>
<keyword evidence="12" id="KW-1185">Reference proteome</keyword>
<evidence type="ECO:0000256" key="5">
    <source>
        <dbReference type="ARBA" id="ARBA00022927"/>
    </source>
</evidence>
<sequence length="86" mass="9292">MQPLVPLAFGLPGGPEWFFLIALVLLFFGAKKLPELARGLGQSLGEFRKAKEEFDKELHNSANAVTSAPAKVEAKPAEGTEPQQKS</sequence>
<dbReference type="Proteomes" id="UP000076023">
    <property type="component" value="Unassembled WGS sequence"/>
</dbReference>
<keyword evidence="6 9" id="KW-1133">Transmembrane helix</keyword>
<keyword evidence="4 9" id="KW-0812">Transmembrane</keyword>
<dbReference type="PANTHER" id="PTHR42982">
    <property type="entry name" value="SEC-INDEPENDENT PROTEIN TRANSLOCASE PROTEIN TATA"/>
    <property type="match status" value="1"/>
</dbReference>
<dbReference type="AlphaFoldDB" id="A0A146GB08"/>
<accession>A0A146GB08</accession>